<keyword evidence="9" id="KW-0256">Endoplasmic reticulum</keyword>
<evidence type="ECO:0000313" key="17">
    <source>
        <dbReference type="Proteomes" id="UP001626550"/>
    </source>
</evidence>
<evidence type="ECO:0000256" key="7">
    <source>
        <dbReference type="ARBA" id="ARBA00022692"/>
    </source>
</evidence>
<comment type="caution">
    <text evidence="16">The sequence shown here is derived from an EMBL/GenBank/DDBJ whole genome shotgun (WGS) entry which is preliminary data.</text>
</comment>
<reference evidence="16 17" key="1">
    <citation type="submission" date="2024-11" db="EMBL/GenBank/DDBJ databases">
        <title>Adaptive evolution of stress response genes in parasites aligns with host niche diversity.</title>
        <authorList>
            <person name="Hahn C."/>
            <person name="Resl P."/>
        </authorList>
    </citation>
    <scope>NUCLEOTIDE SEQUENCE [LARGE SCALE GENOMIC DNA]</scope>
    <source>
        <strain evidence="16">EGGRZ-B1_66</strain>
        <tissue evidence="16">Body</tissue>
    </source>
</reference>
<keyword evidence="6" id="KW-1017">Isopeptide bond</keyword>
<evidence type="ECO:0000256" key="15">
    <source>
        <dbReference type="SAM" id="Phobius"/>
    </source>
</evidence>
<keyword evidence="17" id="KW-1185">Reference proteome</keyword>
<evidence type="ECO:0000256" key="13">
    <source>
        <dbReference type="ARBA" id="ARBA00023157"/>
    </source>
</evidence>
<dbReference type="Proteomes" id="UP001626550">
    <property type="component" value="Unassembled WGS sequence"/>
</dbReference>
<evidence type="ECO:0000256" key="4">
    <source>
        <dbReference type="ARBA" id="ARBA00011819"/>
    </source>
</evidence>
<evidence type="ECO:0000256" key="5">
    <source>
        <dbReference type="ARBA" id="ARBA00014387"/>
    </source>
</evidence>
<proteinExistence type="inferred from homology"/>
<comment type="subunit">
    <text evidence="4">Heterotetramer of TRAP-alpha, TRAP-beta, TRAP-delta and TRAP-gamma.</text>
</comment>
<evidence type="ECO:0000256" key="11">
    <source>
        <dbReference type="ARBA" id="ARBA00022989"/>
    </source>
</evidence>
<organism evidence="16 17">
    <name type="scientific">Cichlidogyrus casuarinus</name>
    <dbReference type="NCBI Taxonomy" id="1844966"/>
    <lineage>
        <taxon>Eukaryota</taxon>
        <taxon>Metazoa</taxon>
        <taxon>Spiralia</taxon>
        <taxon>Lophotrochozoa</taxon>
        <taxon>Platyhelminthes</taxon>
        <taxon>Monogenea</taxon>
        <taxon>Monopisthocotylea</taxon>
        <taxon>Dactylogyridea</taxon>
        <taxon>Ancyrocephalidae</taxon>
        <taxon>Cichlidogyrus</taxon>
    </lineage>
</organism>
<keyword evidence="12 15" id="KW-0472">Membrane</keyword>
<dbReference type="EMBL" id="JBJKFK010000079">
    <property type="protein sequence ID" value="KAL3320064.1"/>
    <property type="molecule type" value="Genomic_DNA"/>
</dbReference>
<comment type="subcellular location">
    <subcellularLocation>
        <location evidence="2">Endoplasmic reticulum membrane</location>
        <topology evidence="2">Single-pass type I membrane protein</topology>
    </subcellularLocation>
</comment>
<dbReference type="AlphaFoldDB" id="A0ABD2QKN5"/>
<dbReference type="InterPro" id="IPR008855">
    <property type="entry name" value="TRAP-delta"/>
</dbReference>
<evidence type="ECO:0000256" key="1">
    <source>
        <dbReference type="ARBA" id="ARBA00002838"/>
    </source>
</evidence>
<evidence type="ECO:0000256" key="6">
    <source>
        <dbReference type="ARBA" id="ARBA00022499"/>
    </source>
</evidence>
<evidence type="ECO:0000256" key="8">
    <source>
        <dbReference type="ARBA" id="ARBA00022729"/>
    </source>
</evidence>
<accession>A0ABD2QKN5</accession>
<dbReference type="PANTHER" id="PTHR12731">
    <property type="entry name" value="TRANSLOCON-ASSOCIATED PROTEIN, DELTA SUBUNIT"/>
    <property type="match status" value="1"/>
</dbReference>
<evidence type="ECO:0000256" key="3">
    <source>
        <dbReference type="ARBA" id="ARBA00009294"/>
    </source>
</evidence>
<comment type="function">
    <text evidence="1">TRAP proteins are part of a complex whose function is to bind calcium to the ER membrane and thereby regulate the retention of ER resident proteins.</text>
</comment>
<keyword evidence="11 15" id="KW-1133">Transmembrane helix</keyword>
<sequence length="108" mass="12223">MLGSELQPAARDLESDDFQVTFLADHNTYPAGYYVIKFFNEDGYLKIKKAISESQDVSSISPVFTEYIQHNGIWYAPKVHTETFAIIISVFIGIWAIITKNKLVSSTK</sequence>
<keyword evidence="10" id="KW-0832">Ubl conjugation</keyword>
<evidence type="ECO:0000256" key="2">
    <source>
        <dbReference type="ARBA" id="ARBA00004115"/>
    </source>
</evidence>
<keyword evidence="8" id="KW-0732">Signal</keyword>
<evidence type="ECO:0000256" key="9">
    <source>
        <dbReference type="ARBA" id="ARBA00022824"/>
    </source>
</evidence>
<name>A0ABD2QKN5_9PLAT</name>
<keyword evidence="13" id="KW-1015">Disulfide bond</keyword>
<gene>
    <name evidence="16" type="primary">SSR4</name>
    <name evidence="16" type="ORF">Ciccas_001253</name>
</gene>
<dbReference type="GO" id="GO:0005789">
    <property type="term" value="C:endoplasmic reticulum membrane"/>
    <property type="evidence" value="ECO:0007669"/>
    <property type="project" value="UniProtKB-SubCell"/>
</dbReference>
<keyword evidence="7 15" id="KW-0812">Transmembrane</keyword>
<comment type="similarity">
    <text evidence="3">Belongs to the TRAP-delta family.</text>
</comment>
<dbReference type="PANTHER" id="PTHR12731:SF1">
    <property type="entry name" value="TRANSLOCON-ASSOCIATED PROTEIN SUBUNIT DELTA"/>
    <property type="match status" value="1"/>
</dbReference>
<evidence type="ECO:0000256" key="14">
    <source>
        <dbReference type="ARBA" id="ARBA00031791"/>
    </source>
</evidence>
<evidence type="ECO:0000256" key="10">
    <source>
        <dbReference type="ARBA" id="ARBA00022843"/>
    </source>
</evidence>
<evidence type="ECO:0000313" key="16">
    <source>
        <dbReference type="EMBL" id="KAL3320064.1"/>
    </source>
</evidence>
<dbReference type="Pfam" id="PF05404">
    <property type="entry name" value="TRAP-delta"/>
    <property type="match status" value="1"/>
</dbReference>
<evidence type="ECO:0000256" key="12">
    <source>
        <dbReference type="ARBA" id="ARBA00023136"/>
    </source>
</evidence>
<feature type="transmembrane region" description="Helical" evidence="15">
    <location>
        <begin position="79"/>
        <end position="98"/>
    </location>
</feature>
<protein>
    <recommendedName>
        <fullName evidence="5">Translocon-associated protein subunit delta</fullName>
    </recommendedName>
    <alternativeName>
        <fullName evidence="14">Signal sequence receptor subunit delta</fullName>
    </alternativeName>
</protein>